<dbReference type="InterPro" id="IPR025647">
    <property type="entry name" value="YceG_bac"/>
</dbReference>
<protein>
    <recommendedName>
        <fullName evidence="1">Putative component of 'biosynthetic module' domain-containing protein</fullName>
    </recommendedName>
</protein>
<reference evidence="2 3" key="1">
    <citation type="journal article" date="2021" name="Microorganisms">
        <title>Bacterial Dimethylsulfoniopropionate Biosynthesis in the East China Sea.</title>
        <authorList>
            <person name="Liu J."/>
            <person name="Zhang Y."/>
            <person name="Liu J."/>
            <person name="Zhong H."/>
            <person name="Williams B.T."/>
            <person name="Zheng Y."/>
            <person name="Curson A.R.J."/>
            <person name="Sun C."/>
            <person name="Sun H."/>
            <person name="Song D."/>
            <person name="Wagner Mackenzie B."/>
            <person name="Bermejo Martinez A."/>
            <person name="Todd J.D."/>
            <person name="Zhang X.H."/>
        </authorList>
    </citation>
    <scope>NUCLEOTIDE SEQUENCE [LARGE SCALE GENOMIC DNA]</scope>
    <source>
        <strain evidence="2 3">ESS08</strain>
    </source>
</reference>
<dbReference type="Proteomes" id="UP000761411">
    <property type="component" value="Unassembled WGS sequence"/>
</dbReference>
<evidence type="ECO:0000259" key="1">
    <source>
        <dbReference type="Pfam" id="PF14266"/>
    </source>
</evidence>
<name>A0A944CLH8_9BACI</name>
<dbReference type="Pfam" id="PF14266">
    <property type="entry name" value="YceG_bac"/>
    <property type="match status" value="2"/>
</dbReference>
<organism evidence="2 3">
    <name type="scientific">Mesobacillus boroniphilus</name>
    <dbReference type="NCBI Taxonomy" id="308892"/>
    <lineage>
        <taxon>Bacteria</taxon>
        <taxon>Bacillati</taxon>
        <taxon>Bacillota</taxon>
        <taxon>Bacilli</taxon>
        <taxon>Bacillales</taxon>
        <taxon>Bacillaceae</taxon>
        <taxon>Mesobacillus</taxon>
    </lineage>
</organism>
<proteinExistence type="predicted"/>
<sequence>MYSPINQLIIHRLPVTYDNWLDLLNTPASERPFYQIEGPFTHIGQVTARFIGIPHDEVEYYNQLYDYVHSNRLILLSDHSLKNSINHPHLKSIQKIYEFCDEQNFSIKRFVEMLDQEKLLPTLDNFLINRQTREAAINMIDLYARTEKGGLESNEFITVLNDVIGWVFHLLNHHLKKADPEWDMPAFLWYGNYRKSHQYLLYFLIELGCDLVTFTPAGNDVLAITALDRLNAFVHIFPETGNPKPFPMEKSMQTTTVAYLASREIEKILNYEGTFFYKPWQLRDYEPKAITLKTTYDELFLVGREKAMIRPYFEVENRTVKIPALFAKINGVTSSRREYWNRFHGLILQENTFLVKSFPFSPGANNDFRFHYHKSLDNDGLLNPEKMAGARVWKYNHLPSGLQKGLASAIRNLCAMPTLKPQNSESEDDVKVYLFNQAMQIPEFVLKMLQKFDYSQNVPKLIVFNNQLNGSLTRPDAALLLLLNQFGVDLVIYNPAGHSDIEKYIDKSAFVSHWLEDVVFEQELNEPSVIKKVIYQGILKILRRD</sequence>
<dbReference type="RefSeq" id="WP_213368106.1">
    <property type="nucleotide sequence ID" value="NZ_QTKX01000001.1"/>
</dbReference>
<dbReference type="EMBL" id="QTKX01000001">
    <property type="protein sequence ID" value="MBS8264590.1"/>
    <property type="molecule type" value="Genomic_DNA"/>
</dbReference>
<gene>
    <name evidence="2" type="ORF">DYI25_09090</name>
</gene>
<feature type="domain" description="Putative component of 'biosynthetic module'" evidence="1">
    <location>
        <begin position="293"/>
        <end position="513"/>
    </location>
</feature>
<evidence type="ECO:0000313" key="3">
    <source>
        <dbReference type="Proteomes" id="UP000761411"/>
    </source>
</evidence>
<feature type="domain" description="Putative component of 'biosynthetic module'" evidence="1">
    <location>
        <begin position="16"/>
        <end position="270"/>
    </location>
</feature>
<accession>A0A944CLH8</accession>
<keyword evidence="3" id="KW-1185">Reference proteome</keyword>
<comment type="caution">
    <text evidence="2">The sequence shown here is derived from an EMBL/GenBank/DDBJ whole genome shotgun (WGS) entry which is preliminary data.</text>
</comment>
<dbReference type="AlphaFoldDB" id="A0A944CLH8"/>
<evidence type="ECO:0000313" key="2">
    <source>
        <dbReference type="EMBL" id="MBS8264590.1"/>
    </source>
</evidence>